<gene>
    <name evidence="2" type="ORF">GS429_04670</name>
</gene>
<feature type="compositionally biased region" description="Basic and acidic residues" evidence="1">
    <location>
        <begin position="577"/>
        <end position="604"/>
    </location>
</feature>
<sequence>MAAGSDIGRRLLAIGAVCCAVCGLLLAASAMPMLASESPANDFLDGGGGEQESMEPANVPAQEAHSAGDTESEQRTETGDDGTSESSAAADESATGDGVPEESTDALATGESDSPAAALADRADEIDNSIVERALYGLAGLVSLFDDGAGASPDHSGSADAAPDDPASDDADIPADSDVAADAETETDAEGSLAEAGVDGEFGDLLDSSVDSGEFAEDSSGEGDDPEADDEFDGQPESADDADGEGSDGSDTDDGSWDGDTDDSDSDGWSDHEDGAADGEQDGSSESDGDERTGSGDDWDGSDGESDSDGENEWDGSDDGADTDDEQGADDGGYEGGDEVDEDASERDQEHETEGESADGETRDDEPGSETDGDDDGSDTGDADDTDDDGDEGGTTAEDGGDESALEDAVPGLSAGDITTALVALALLILGYLCYTRRWLLGAVLSIPGRLVSLALTAVVACSQALERAIRALRGLRSIADLPGLVLAAIAGAFRSAGTRVRTVRSSLFGDETTGEGDEGDETHVPARQRIRRAFESVIDASPMYRGRVATATPSDVARSARNAGAPDGPVETITDSFRDVEYGDRDPESYLERTTTAHDRLRSTLESTETEEAAEADGTDGTSGTDSTNSNPEADPGE</sequence>
<feature type="region of interest" description="Disordered" evidence="1">
    <location>
        <begin position="41"/>
        <end position="116"/>
    </location>
</feature>
<dbReference type="Proteomes" id="UP000434101">
    <property type="component" value="Unassembled WGS sequence"/>
</dbReference>
<feature type="compositionally biased region" description="Acidic residues" evidence="1">
    <location>
        <begin position="162"/>
        <end position="189"/>
    </location>
</feature>
<feature type="compositionally biased region" description="Low complexity" evidence="1">
    <location>
        <begin position="146"/>
        <end position="161"/>
    </location>
</feature>
<dbReference type="EMBL" id="WUYX01000019">
    <property type="protein sequence ID" value="MXV61368.1"/>
    <property type="molecule type" value="Genomic_DNA"/>
</dbReference>
<feature type="compositionally biased region" description="Acidic residues" evidence="1">
    <location>
        <begin position="297"/>
        <end position="345"/>
    </location>
</feature>
<protein>
    <recommendedName>
        <fullName evidence="4">DUF4129 domain-containing protein</fullName>
    </recommendedName>
</protein>
<feature type="compositionally biased region" description="Basic and acidic residues" evidence="1">
    <location>
        <begin position="66"/>
        <end position="78"/>
    </location>
</feature>
<dbReference type="PANTHER" id="PTHR35711:SF1">
    <property type="entry name" value="ECTODERMAL, ISOFORM F"/>
    <property type="match status" value="1"/>
</dbReference>
<feature type="compositionally biased region" description="Acidic residues" evidence="1">
    <location>
        <begin position="214"/>
        <end position="268"/>
    </location>
</feature>
<comment type="caution">
    <text evidence="2">The sequence shown here is derived from an EMBL/GenBank/DDBJ whole genome shotgun (WGS) entry which is preliminary data.</text>
</comment>
<feature type="compositionally biased region" description="Acidic residues" evidence="1">
    <location>
        <begin position="609"/>
        <end position="619"/>
    </location>
</feature>
<feature type="region of interest" description="Disordered" evidence="1">
    <location>
        <begin position="552"/>
        <end position="639"/>
    </location>
</feature>
<feature type="compositionally biased region" description="Low complexity" evidence="1">
    <location>
        <begin position="620"/>
        <end position="632"/>
    </location>
</feature>
<feature type="compositionally biased region" description="Acidic residues" evidence="1">
    <location>
        <begin position="355"/>
        <end position="392"/>
    </location>
</feature>
<feature type="region of interest" description="Disordered" evidence="1">
    <location>
        <begin position="144"/>
        <end position="408"/>
    </location>
</feature>
<dbReference type="OrthoDB" id="206550at2157"/>
<feature type="compositionally biased region" description="Acidic residues" evidence="1">
    <location>
        <begin position="276"/>
        <end position="289"/>
    </location>
</feature>
<name>A0A6B0VIH5_9EURY</name>
<accession>A0A6B0VIH5</accession>
<evidence type="ECO:0000256" key="1">
    <source>
        <dbReference type="SAM" id="MobiDB-lite"/>
    </source>
</evidence>
<dbReference type="PANTHER" id="PTHR35711">
    <property type="entry name" value="EXPRESSED PROTEIN"/>
    <property type="match status" value="1"/>
</dbReference>
<dbReference type="AlphaFoldDB" id="A0A6B0VIH5"/>
<keyword evidence="3" id="KW-1185">Reference proteome</keyword>
<proteinExistence type="predicted"/>
<evidence type="ECO:0008006" key="4">
    <source>
        <dbReference type="Google" id="ProtNLM"/>
    </source>
</evidence>
<evidence type="ECO:0000313" key="2">
    <source>
        <dbReference type="EMBL" id="MXV61368.1"/>
    </source>
</evidence>
<reference evidence="2 3" key="1">
    <citation type="submission" date="2020-01" db="EMBL/GenBank/DDBJ databases">
        <title>Natronorubrum sp. JWXQ-INN 674 isolated from Inner Mongolia Autonomous Region of China.</title>
        <authorList>
            <person name="Xue Q."/>
        </authorList>
    </citation>
    <scope>NUCLEOTIDE SEQUENCE [LARGE SCALE GENOMIC DNA]</scope>
    <source>
        <strain evidence="2 3">JWXQ-INN-674</strain>
    </source>
</reference>
<feature type="compositionally biased region" description="Low complexity" evidence="1">
    <location>
        <begin position="84"/>
        <end position="98"/>
    </location>
</feature>
<dbReference type="RefSeq" id="WP_160063195.1">
    <property type="nucleotide sequence ID" value="NZ_WUYX01000019.1"/>
</dbReference>
<evidence type="ECO:0000313" key="3">
    <source>
        <dbReference type="Proteomes" id="UP000434101"/>
    </source>
</evidence>
<organism evidence="2 3">
    <name type="scientific">Natronorubrum halalkaliphilum</name>
    <dbReference type="NCBI Taxonomy" id="2691917"/>
    <lineage>
        <taxon>Archaea</taxon>
        <taxon>Methanobacteriati</taxon>
        <taxon>Methanobacteriota</taxon>
        <taxon>Stenosarchaea group</taxon>
        <taxon>Halobacteria</taxon>
        <taxon>Halobacteriales</taxon>
        <taxon>Natrialbaceae</taxon>
        <taxon>Natronorubrum</taxon>
    </lineage>
</organism>